<name>A0A075H2E8_9EURY</name>
<dbReference type="AlphaFoldDB" id="A0A075H2E8"/>
<accession>A0A075H2E8</accession>
<proteinExistence type="inferred from homology"/>
<evidence type="ECO:0000256" key="4">
    <source>
        <dbReference type="ARBA" id="ARBA00022768"/>
    </source>
</evidence>
<dbReference type="Gene3D" id="3.30.70.60">
    <property type="match status" value="1"/>
</dbReference>
<dbReference type="InterPro" id="IPR036219">
    <property type="entry name" value="eEF-1beta-like_sf"/>
</dbReference>
<dbReference type="EMBL" id="KF900839">
    <property type="protein sequence ID" value="AIF08702.1"/>
    <property type="molecule type" value="Genomic_DNA"/>
</dbReference>
<organism evidence="8">
    <name type="scientific">uncultured marine group II/III euryarchaeote KM3_31_G10</name>
    <dbReference type="NCBI Taxonomy" id="1456433"/>
    <lineage>
        <taxon>Archaea</taxon>
        <taxon>Methanobacteriati</taxon>
        <taxon>Methanobacteriota</taxon>
        <taxon>environmental samples</taxon>
    </lineage>
</organism>
<evidence type="ECO:0000256" key="6">
    <source>
        <dbReference type="ARBA" id="ARBA00032274"/>
    </source>
</evidence>
<sequence length="121" mass="12998">MSRSDEASVVGIKEFRTFAPDAASKDPEVIYLGEVGVRYKIMAHPDSDVSADVIAAEISAMESDVGVVHGVETKPLAFGLMFVEAFCVIEEGDGTVDAFEDAMREIDGVGEIQVIEIGRLM</sequence>
<feature type="domain" description="Translation elongation factor EF1B beta/delta subunit guanine nucleotide exchange" evidence="7">
    <location>
        <begin position="34"/>
        <end position="120"/>
    </location>
</feature>
<dbReference type="InterPro" id="IPR004542">
    <property type="entry name" value="Transl_elong_EF1B_B_arc"/>
</dbReference>
<evidence type="ECO:0000313" key="8">
    <source>
        <dbReference type="EMBL" id="AIF08702.1"/>
    </source>
</evidence>
<dbReference type="InterPro" id="IPR014038">
    <property type="entry name" value="EF1B_bsu/dsu_GNE"/>
</dbReference>
<dbReference type="PANTHER" id="PTHR39647">
    <property type="entry name" value="ELONGATION FACTOR 1-BETA"/>
    <property type="match status" value="1"/>
</dbReference>
<comment type="function">
    <text evidence="1">Promotes the exchange of GDP for GTP in EF-1-alpha/GDP, thus allowing the regeneration of EF-1-alpha/GTP that could then be used to form the ternary complex EF-1-alpha/GTP/AAtRNA.</text>
</comment>
<keyword evidence="4 8" id="KW-0251">Elongation factor</keyword>
<evidence type="ECO:0000256" key="1">
    <source>
        <dbReference type="ARBA" id="ARBA00003815"/>
    </source>
</evidence>
<dbReference type="SMART" id="SM00888">
    <property type="entry name" value="EF1_GNE"/>
    <property type="match status" value="1"/>
</dbReference>
<dbReference type="SUPFAM" id="SSF54984">
    <property type="entry name" value="eEF-1beta-like"/>
    <property type="match status" value="1"/>
</dbReference>
<dbReference type="Pfam" id="PF00736">
    <property type="entry name" value="EF1_GNE"/>
    <property type="match status" value="1"/>
</dbReference>
<dbReference type="GO" id="GO:0003746">
    <property type="term" value="F:translation elongation factor activity"/>
    <property type="evidence" value="ECO:0007669"/>
    <property type="project" value="UniProtKB-KW"/>
</dbReference>
<evidence type="ECO:0000256" key="3">
    <source>
        <dbReference type="ARBA" id="ARBA00017600"/>
    </source>
</evidence>
<protein>
    <recommendedName>
        <fullName evidence="3">Elongation factor 1-beta</fullName>
    </recommendedName>
    <alternativeName>
        <fullName evidence="6">aEF-1beta</fullName>
    </alternativeName>
</protein>
<evidence type="ECO:0000259" key="7">
    <source>
        <dbReference type="SMART" id="SM00888"/>
    </source>
</evidence>
<comment type="similarity">
    <text evidence="2">Belongs to the EF-1-beta/EF-1-delta family.</text>
</comment>
<reference evidence="8" key="1">
    <citation type="journal article" date="2014" name="Genome Biol. Evol.">
        <title>Pangenome evidence for extensive interdomain horizontal transfer affecting lineage core and shell genes in uncultured planktonic thaumarchaeota and euryarchaeota.</title>
        <authorList>
            <person name="Deschamps P."/>
            <person name="Zivanovic Y."/>
            <person name="Moreira D."/>
            <person name="Rodriguez-Valera F."/>
            <person name="Lopez-Garcia P."/>
        </authorList>
    </citation>
    <scope>NUCLEOTIDE SEQUENCE</scope>
</reference>
<dbReference type="PANTHER" id="PTHR39647:SF1">
    <property type="entry name" value="ELONGATION FACTOR 1-BETA"/>
    <property type="match status" value="1"/>
</dbReference>
<evidence type="ECO:0000256" key="2">
    <source>
        <dbReference type="ARBA" id="ARBA00007411"/>
    </source>
</evidence>
<evidence type="ECO:0000256" key="5">
    <source>
        <dbReference type="ARBA" id="ARBA00022917"/>
    </source>
</evidence>
<dbReference type="InterPro" id="IPR014717">
    <property type="entry name" value="Transl_elong_EF1B/ribsomal_bS6"/>
</dbReference>
<keyword evidence="5" id="KW-0648">Protein biosynthesis</keyword>